<protein>
    <recommendedName>
        <fullName evidence="12">ATP synthase subunit alpha</fullName>
    </recommendedName>
</protein>
<dbReference type="SUPFAM" id="SSF47917">
    <property type="entry name" value="C-terminal domain of alpha and beta subunits of F1 ATP synthase"/>
    <property type="match status" value="1"/>
</dbReference>
<evidence type="ECO:0000256" key="8">
    <source>
        <dbReference type="ARBA" id="ARBA00023136"/>
    </source>
</evidence>
<dbReference type="InterPro" id="IPR038376">
    <property type="entry name" value="ATP_synth_asu_C_sf"/>
</dbReference>
<dbReference type="NCBIfam" id="NF009884">
    <property type="entry name" value="PRK13343.1"/>
    <property type="match status" value="1"/>
</dbReference>
<evidence type="ECO:0000256" key="4">
    <source>
        <dbReference type="ARBA" id="ARBA00022741"/>
    </source>
</evidence>
<evidence type="ECO:0000256" key="5">
    <source>
        <dbReference type="ARBA" id="ARBA00022781"/>
    </source>
</evidence>
<sequence length="548" mass="59320">MFSRAIRQSSRRAAAISASSRIASARAPAFTAARAYASDAKATPTEVSSILEQRIRGVQEENSLAETGRVLSVGDGIARVHGMNNVQAEELVEFASGVKGMCMNLEAGQVGVVLFGSDRLVKEGESVKRTGEIVDVPVGEALLGRVVDALGNPIDGKGPLKTTERRRAQLKAPGILPRQSVREAVQTGLKSVDAMVPIGRGQRELIIGDRQTGKTAVALDAMLNQGRWNKGSDEKKKLYCIYVAVGQKRSTVAQLVKTLEENDAMKYTTIVAATASEAPLQYLAPFTGCSMGEWFRDNGKHALIIYDDLTKQAVAYRQMSLLLRRPPGREAYPGDVFYLHSRLLERAAKMNDRLGGGSLTALPIIETQGGDVSAYIPTNVISITDGQIFLEAELFYKGIRPAINVGLSVSRVGSAAQVKAMKQVAGSLKLFLAQYREVAAFAQFGSDLDAATKQTLARGERLTELLKQKQYSPMAVNEMVPLIYAGVNGILDKVPVNKILQWEADFLAHLKSNESDLLATIEREGALSKDLESKLKEIATSFTKSFTA</sequence>
<dbReference type="RefSeq" id="XP_033452682.1">
    <property type="nucleotide sequence ID" value="XM_033598630.1"/>
</dbReference>
<keyword evidence="6 12" id="KW-0067">ATP-binding</keyword>
<keyword evidence="8" id="KW-0472">Membrane</keyword>
<dbReference type="Gene3D" id="2.40.30.20">
    <property type="match status" value="1"/>
</dbReference>
<evidence type="ECO:0000256" key="7">
    <source>
        <dbReference type="ARBA" id="ARBA00023065"/>
    </source>
</evidence>
<feature type="domain" description="ATP synthase alpha subunit C-terminal" evidence="14">
    <location>
        <begin position="417"/>
        <end position="542"/>
    </location>
</feature>
<dbReference type="PANTHER" id="PTHR48082">
    <property type="entry name" value="ATP SYNTHASE SUBUNIT ALPHA, MITOCHONDRIAL"/>
    <property type="match status" value="1"/>
</dbReference>
<dbReference type="AlphaFoldDB" id="A0A6A5RYX8"/>
<keyword evidence="4 12" id="KW-0547">Nucleotide-binding</keyword>
<keyword evidence="7 11" id="KW-0406">Ion transport</keyword>
<dbReference type="GO" id="GO:0046933">
    <property type="term" value="F:proton-transporting ATP synthase activity, rotational mechanism"/>
    <property type="evidence" value="ECO:0007669"/>
    <property type="project" value="InterPro"/>
</dbReference>
<evidence type="ECO:0000256" key="6">
    <source>
        <dbReference type="ARBA" id="ARBA00022840"/>
    </source>
</evidence>
<dbReference type="GO" id="GO:0005743">
    <property type="term" value="C:mitochondrial inner membrane"/>
    <property type="evidence" value="ECO:0007669"/>
    <property type="project" value="UniProtKB-SubCell"/>
</dbReference>
<dbReference type="InterPro" id="IPR005294">
    <property type="entry name" value="ATP_synth_F1_asu"/>
</dbReference>
<dbReference type="EMBL" id="ML978959">
    <property type="protein sequence ID" value="KAF1932434.1"/>
    <property type="molecule type" value="Genomic_DNA"/>
</dbReference>
<dbReference type="Gene3D" id="3.40.50.300">
    <property type="entry name" value="P-loop containing nucleotide triphosphate hydrolases"/>
    <property type="match status" value="1"/>
</dbReference>
<organism evidence="16 17">
    <name type="scientific">Didymella exigua CBS 183.55</name>
    <dbReference type="NCBI Taxonomy" id="1150837"/>
    <lineage>
        <taxon>Eukaryota</taxon>
        <taxon>Fungi</taxon>
        <taxon>Dikarya</taxon>
        <taxon>Ascomycota</taxon>
        <taxon>Pezizomycotina</taxon>
        <taxon>Dothideomycetes</taxon>
        <taxon>Pleosporomycetidae</taxon>
        <taxon>Pleosporales</taxon>
        <taxon>Pleosporineae</taxon>
        <taxon>Didymellaceae</taxon>
        <taxon>Didymella</taxon>
    </lineage>
</organism>
<dbReference type="InterPro" id="IPR000194">
    <property type="entry name" value="ATPase_F1/V1/A1_a/bsu_nucl-bd"/>
</dbReference>
<dbReference type="InterPro" id="IPR020003">
    <property type="entry name" value="ATPase_a/bsu_AS"/>
</dbReference>
<dbReference type="FunFam" id="2.40.30.20:FF:000001">
    <property type="entry name" value="ATP synthase subunit alpha"/>
    <property type="match status" value="1"/>
</dbReference>
<dbReference type="Pfam" id="PF00306">
    <property type="entry name" value="ATP-synt_ab_C"/>
    <property type="match status" value="1"/>
</dbReference>
<dbReference type="PIRSF" id="PIRSF039088">
    <property type="entry name" value="F_ATPase_subunit_alpha"/>
    <property type="match status" value="1"/>
</dbReference>
<dbReference type="GeneID" id="54356297"/>
<dbReference type="Pfam" id="PF02874">
    <property type="entry name" value="ATP-synt_ab_N"/>
    <property type="match status" value="1"/>
</dbReference>
<evidence type="ECO:0000313" key="17">
    <source>
        <dbReference type="Proteomes" id="UP000800082"/>
    </source>
</evidence>
<dbReference type="OrthoDB" id="9805536at2759"/>
<dbReference type="InterPro" id="IPR004100">
    <property type="entry name" value="ATPase_F1/V1/A1_a/bsu_N"/>
</dbReference>
<dbReference type="FunFam" id="3.40.50.300:FF:004039">
    <property type="entry name" value="ATP synthase subunit alpha, mitochondrial"/>
    <property type="match status" value="1"/>
</dbReference>
<dbReference type="Gene3D" id="1.20.150.20">
    <property type="entry name" value="ATP synthase alpha/beta chain, C-terminal domain"/>
    <property type="match status" value="1"/>
</dbReference>
<dbReference type="GO" id="GO:0043531">
    <property type="term" value="F:ADP binding"/>
    <property type="evidence" value="ECO:0007669"/>
    <property type="project" value="TreeGrafter"/>
</dbReference>
<dbReference type="GO" id="GO:0045259">
    <property type="term" value="C:proton-transporting ATP synthase complex"/>
    <property type="evidence" value="ECO:0007669"/>
    <property type="project" value="UniProtKB-KW"/>
</dbReference>
<dbReference type="InterPro" id="IPR023366">
    <property type="entry name" value="ATP_synth_asu-like_sf"/>
</dbReference>
<dbReference type="PANTHER" id="PTHR48082:SF2">
    <property type="entry name" value="ATP SYNTHASE SUBUNIT ALPHA, MITOCHONDRIAL"/>
    <property type="match status" value="1"/>
</dbReference>
<name>A0A6A5RYX8_9PLEO</name>
<accession>A0A6A5RYX8</accession>
<evidence type="ECO:0000259" key="15">
    <source>
        <dbReference type="Pfam" id="PF02874"/>
    </source>
</evidence>
<evidence type="ECO:0000256" key="12">
    <source>
        <dbReference type="RuleBase" id="RU003551"/>
    </source>
</evidence>
<evidence type="ECO:0000313" key="16">
    <source>
        <dbReference type="EMBL" id="KAF1932434.1"/>
    </source>
</evidence>
<dbReference type="HAMAP" id="MF_01346">
    <property type="entry name" value="ATP_synth_alpha_bact"/>
    <property type="match status" value="1"/>
</dbReference>
<dbReference type="CDD" id="cd18113">
    <property type="entry name" value="ATP-synt_F1_alpha_C"/>
    <property type="match status" value="1"/>
</dbReference>
<reference evidence="16" key="1">
    <citation type="journal article" date="2020" name="Stud. Mycol.">
        <title>101 Dothideomycetes genomes: a test case for predicting lifestyles and emergence of pathogens.</title>
        <authorList>
            <person name="Haridas S."/>
            <person name="Albert R."/>
            <person name="Binder M."/>
            <person name="Bloem J."/>
            <person name="Labutti K."/>
            <person name="Salamov A."/>
            <person name="Andreopoulos B."/>
            <person name="Baker S."/>
            <person name="Barry K."/>
            <person name="Bills G."/>
            <person name="Bluhm B."/>
            <person name="Cannon C."/>
            <person name="Castanera R."/>
            <person name="Culley D."/>
            <person name="Daum C."/>
            <person name="Ezra D."/>
            <person name="Gonzalez J."/>
            <person name="Henrissat B."/>
            <person name="Kuo A."/>
            <person name="Liang C."/>
            <person name="Lipzen A."/>
            <person name="Lutzoni F."/>
            <person name="Magnuson J."/>
            <person name="Mondo S."/>
            <person name="Nolan M."/>
            <person name="Ohm R."/>
            <person name="Pangilinan J."/>
            <person name="Park H.-J."/>
            <person name="Ramirez L."/>
            <person name="Alfaro M."/>
            <person name="Sun H."/>
            <person name="Tritt A."/>
            <person name="Yoshinaga Y."/>
            <person name="Zwiers L.-H."/>
            <person name="Turgeon B."/>
            <person name="Goodwin S."/>
            <person name="Spatafora J."/>
            <person name="Crous P."/>
            <person name="Grigoriev I."/>
        </authorList>
    </citation>
    <scope>NUCLEOTIDE SEQUENCE</scope>
    <source>
        <strain evidence="16">CBS 183.55</strain>
    </source>
</reference>
<dbReference type="GO" id="GO:0005524">
    <property type="term" value="F:ATP binding"/>
    <property type="evidence" value="ECO:0007669"/>
    <property type="project" value="UniProtKB-KW"/>
</dbReference>
<comment type="subcellular location">
    <subcellularLocation>
        <location evidence="1">Mitochondrion inner membrane</location>
    </subcellularLocation>
</comment>
<keyword evidence="3 11" id="KW-0813">Transport</keyword>
<dbReference type="FunFam" id="1.20.150.20:FF:000001">
    <property type="entry name" value="ATP synthase subunit alpha"/>
    <property type="match status" value="1"/>
</dbReference>
<feature type="domain" description="ATPase F1/V1/A1 complex alpha/beta subunit nucleotide-binding" evidence="13">
    <location>
        <begin position="188"/>
        <end position="410"/>
    </location>
</feature>
<dbReference type="Proteomes" id="UP000800082">
    <property type="component" value="Unassembled WGS sequence"/>
</dbReference>
<dbReference type="Pfam" id="PF00006">
    <property type="entry name" value="ATP-synt_ab"/>
    <property type="match status" value="1"/>
</dbReference>
<dbReference type="CDD" id="cd18116">
    <property type="entry name" value="ATP-synt_F1_alpha_N"/>
    <property type="match status" value="1"/>
</dbReference>
<dbReference type="SUPFAM" id="SSF50615">
    <property type="entry name" value="N-terminal domain of alpha and beta subunits of F1 ATP synthase"/>
    <property type="match status" value="1"/>
</dbReference>
<evidence type="ECO:0000256" key="11">
    <source>
        <dbReference type="RuleBase" id="RU000339"/>
    </source>
</evidence>
<dbReference type="NCBIfam" id="TIGR00962">
    <property type="entry name" value="atpA"/>
    <property type="match status" value="1"/>
</dbReference>
<evidence type="ECO:0000256" key="1">
    <source>
        <dbReference type="ARBA" id="ARBA00004273"/>
    </source>
</evidence>
<proteinExistence type="inferred from homology"/>
<dbReference type="CDD" id="cd01132">
    <property type="entry name" value="F1-ATPase_alpha_CD"/>
    <property type="match status" value="1"/>
</dbReference>
<dbReference type="InterPro" id="IPR036121">
    <property type="entry name" value="ATPase_F1/V1/A1_a/bsu_N_sf"/>
</dbReference>
<gene>
    <name evidence="16" type="ORF">M421DRAFT_98541</name>
</gene>
<keyword evidence="5 11" id="KW-0375">Hydrogen ion transport</keyword>
<dbReference type="PROSITE" id="PS00152">
    <property type="entry name" value="ATPASE_ALPHA_BETA"/>
    <property type="match status" value="1"/>
</dbReference>
<comment type="function">
    <text evidence="12">Produces ATP from ADP in the presence of a proton gradient across the membrane.</text>
</comment>
<dbReference type="InterPro" id="IPR033732">
    <property type="entry name" value="ATP_synth_F1_a_nt-bd_dom"/>
</dbReference>
<keyword evidence="9 12" id="KW-0139">CF(1)</keyword>
<evidence type="ECO:0000256" key="9">
    <source>
        <dbReference type="ARBA" id="ARBA00023196"/>
    </source>
</evidence>
<keyword evidence="10 12" id="KW-0066">ATP synthesis</keyword>
<evidence type="ECO:0000259" key="13">
    <source>
        <dbReference type="Pfam" id="PF00006"/>
    </source>
</evidence>
<evidence type="ECO:0000256" key="10">
    <source>
        <dbReference type="ARBA" id="ARBA00023310"/>
    </source>
</evidence>
<feature type="domain" description="ATPase F1/V1/A1 complex alpha/beta subunit N-terminal" evidence="15">
    <location>
        <begin position="65"/>
        <end position="131"/>
    </location>
</feature>
<keyword evidence="17" id="KW-1185">Reference proteome</keyword>
<comment type="similarity">
    <text evidence="2 11">Belongs to the ATPase alpha/beta chains family.</text>
</comment>
<evidence type="ECO:0000256" key="3">
    <source>
        <dbReference type="ARBA" id="ARBA00022448"/>
    </source>
</evidence>
<dbReference type="SUPFAM" id="SSF52540">
    <property type="entry name" value="P-loop containing nucleoside triphosphate hydrolases"/>
    <property type="match status" value="1"/>
</dbReference>
<evidence type="ECO:0000256" key="2">
    <source>
        <dbReference type="ARBA" id="ARBA00008936"/>
    </source>
</evidence>
<dbReference type="InterPro" id="IPR000793">
    <property type="entry name" value="ATP_synth_asu_C"/>
</dbReference>
<evidence type="ECO:0000259" key="14">
    <source>
        <dbReference type="Pfam" id="PF00306"/>
    </source>
</evidence>
<dbReference type="InterPro" id="IPR027417">
    <property type="entry name" value="P-loop_NTPase"/>
</dbReference>